<dbReference type="Proteomes" id="UP000092018">
    <property type="component" value="Chromosome 1"/>
</dbReference>
<dbReference type="KEGG" id="vbr:A6E01_11535"/>
<name>A0AAN0XWJ3_9VIBR</name>
<reference evidence="2 3" key="1">
    <citation type="submission" date="2016-06" db="EMBL/GenBank/DDBJ databases">
        <title>Adaptive Radiation by Waves of Gene Transfer Leads to Fine-Scale Resource Partitioning in Marine Microbes.</title>
        <authorList>
            <person name="Hehemann J.-H."/>
            <person name="Arevalo P."/>
            <person name="Datta M.S."/>
            <person name="Yu X."/>
            <person name="Corzett C."/>
            <person name="Henschel A."/>
            <person name="Preheim S.P."/>
            <person name="Timberlake S."/>
            <person name="Alm E.J."/>
            <person name="Polz M.F."/>
        </authorList>
    </citation>
    <scope>NUCLEOTIDE SEQUENCE [LARGE SCALE GENOMIC DNA]</scope>
    <source>
        <strain evidence="2 3">FF50</strain>
    </source>
</reference>
<dbReference type="RefSeq" id="WP_065210252.1">
    <property type="nucleotide sequence ID" value="NZ_CP016177.1"/>
</dbReference>
<dbReference type="EMBL" id="CP016177">
    <property type="protein sequence ID" value="ANO33812.1"/>
    <property type="molecule type" value="Genomic_DNA"/>
</dbReference>
<evidence type="ECO:0000313" key="2">
    <source>
        <dbReference type="EMBL" id="ANO33812.1"/>
    </source>
</evidence>
<keyword evidence="1" id="KW-1133">Transmembrane helix</keyword>
<dbReference type="InterPro" id="IPR012902">
    <property type="entry name" value="N_methyl_site"/>
</dbReference>
<organism evidence="2 3">
    <name type="scientific">Vibrio breoganii</name>
    <dbReference type="NCBI Taxonomy" id="553239"/>
    <lineage>
        <taxon>Bacteria</taxon>
        <taxon>Pseudomonadati</taxon>
        <taxon>Pseudomonadota</taxon>
        <taxon>Gammaproteobacteria</taxon>
        <taxon>Vibrionales</taxon>
        <taxon>Vibrionaceae</taxon>
        <taxon>Vibrio</taxon>
    </lineage>
</organism>
<sequence>MKQRGFTLIEMIVTIVVVAIIFLGIAGFVEFGTKGYTISIDRQRIQNQARFAIEKMSREIQHAVPNSFATSSGTAGKCIEFYPIQYAGFYVEREATNAVEFVVGNEDYEHPHTFTAGSKLVINPSRMDDLETGSPQSVDIGGITTATDGEYFSVTMTPDSQSSANRHFIYQDQSVTYCITQANELRRNGVQVASEVMYNPSSFNYEQTSLQRGGLIHLSLLFQNGDEQSQYKHDVQVSNVP</sequence>
<dbReference type="AlphaFoldDB" id="A0AAN0XWJ3"/>
<proteinExistence type="predicted"/>
<dbReference type="NCBIfam" id="TIGR02532">
    <property type="entry name" value="IV_pilin_GFxxxE"/>
    <property type="match status" value="1"/>
</dbReference>
<dbReference type="PROSITE" id="PS00409">
    <property type="entry name" value="PROKAR_NTER_METHYL"/>
    <property type="match status" value="1"/>
</dbReference>
<dbReference type="Pfam" id="PF07963">
    <property type="entry name" value="N_methyl"/>
    <property type="match status" value="1"/>
</dbReference>
<evidence type="ECO:0000313" key="3">
    <source>
        <dbReference type="Proteomes" id="UP000092018"/>
    </source>
</evidence>
<protein>
    <submittedName>
        <fullName evidence="2">Prepilin-type N-terminal cleavage/methylation domain-containing protein</fullName>
    </submittedName>
</protein>
<keyword evidence="1" id="KW-0812">Transmembrane</keyword>
<gene>
    <name evidence="2" type="ORF">A6E01_11535</name>
</gene>
<accession>A0AAN0XWJ3</accession>
<evidence type="ECO:0000256" key="1">
    <source>
        <dbReference type="SAM" id="Phobius"/>
    </source>
</evidence>
<keyword evidence="1" id="KW-0472">Membrane</keyword>
<feature type="transmembrane region" description="Helical" evidence="1">
    <location>
        <begin position="7"/>
        <end position="29"/>
    </location>
</feature>